<dbReference type="InterPro" id="IPR008513">
    <property type="entry name" value="tRNA(Met)_cyd_acetate_ligase"/>
</dbReference>
<dbReference type="Gene3D" id="3.40.50.620">
    <property type="entry name" value="HUPs"/>
    <property type="match status" value="1"/>
</dbReference>
<evidence type="ECO:0000256" key="1">
    <source>
        <dbReference type="ARBA" id="ARBA00022884"/>
    </source>
</evidence>
<dbReference type="NCBIfam" id="NF010192">
    <property type="entry name" value="PRK13671.1"/>
    <property type="match status" value="1"/>
</dbReference>
<proteinExistence type="predicted"/>
<reference evidence="2 3" key="1">
    <citation type="submission" date="2020-04" db="EMBL/GenBank/DDBJ databases">
        <title>Novel Mycoplasma species detected in Phocoena phocoena (harbor porpoise) from the USA.</title>
        <authorList>
            <person name="Volokhov D.V."/>
        </authorList>
    </citation>
    <scope>NUCLEOTIDE SEQUENCE [LARGE SCALE GENOMIC DNA]</scope>
    <source>
        <strain evidence="2 3">Phocoena C-264-GEN</strain>
    </source>
</reference>
<evidence type="ECO:0000313" key="3">
    <source>
        <dbReference type="Proteomes" id="UP000501060"/>
    </source>
</evidence>
<protein>
    <submittedName>
        <fullName evidence="2">Nucleotidyltransferase</fullName>
    </submittedName>
</protein>
<dbReference type="GO" id="GO:0003723">
    <property type="term" value="F:RNA binding"/>
    <property type="evidence" value="ECO:0007669"/>
    <property type="project" value="UniProtKB-KW"/>
</dbReference>
<dbReference type="PANTHER" id="PTHR37825:SF1">
    <property type="entry name" value="TRNA(MET) CYTIDINE ACETATE LIGASE"/>
    <property type="match status" value="1"/>
</dbReference>
<dbReference type="NCBIfam" id="TIGR00125">
    <property type="entry name" value="cyt_tran_rel"/>
    <property type="match status" value="1"/>
</dbReference>
<dbReference type="Proteomes" id="UP000501060">
    <property type="component" value="Chromosome"/>
</dbReference>
<dbReference type="InterPro" id="IPR004821">
    <property type="entry name" value="Cyt_trans-like"/>
</dbReference>
<keyword evidence="3" id="KW-1185">Reference proteome</keyword>
<dbReference type="KEGG" id="mphe:HGG69_00520"/>
<gene>
    <name evidence="2" type="ORF">HGG69_00520</name>
</gene>
<dbReference type="SUPFAM" id="SSF52374">
    <property type="entry name" value="Nucleotidylyl transferase"/>
    <property type="match status" value="1"/>
</dbReference>
<dbReference type="Pfam" id="PF05636">
    <property type="entry name" value="HIGH_NTase1"/>
    <property type="match status" value="1"/>
</dbReference>
<dbReference type="InterPro" id="IPR014729">
    <property type="entry name" value="Rossmann-like_a/b/a_fold"/>
</dbReference>
<dbReference type="EMBL" id="CP051481">
    <property type="protein sequence ID" value="QJG66818.1"/>
    <property type="molecule type" value="Genomic_DNA"/>
</dbReference>
<organism evidence="2 3">
    <name type="scientific">Mycoplasma phocoenae</name>
    <dbReference type="NCBI Taxonomy" id="754517"/>
    <lineage>
        <taxon>Bacteria</taxon>
        <taxon>Bacillati</taxon>
        <taxon>Mycoplasmatota</taxon>
        <taxon>Mollicutes</taxon>
        <taxon>Mycoplasmataceae</taxon>
        <taxon>Mycoplasma</taxon>
    </lineage>
</organism>
<dbReference type="GO" id="GO:0016740">
    <property type="term" value="F:transferase activity"/>
    <property type="evidence" value="ECO:0007669"/>
    <property type="project" value="UniProtKB-KW"/>
</dbReference>
<accession>A0A858U7R7</accession>
<name>A0A858U7R7_9MOLU</name>
<sequence>MSVAIVAEYNPFHNGHIYQLEQAKQKFPNEKIYIILTDDFTQRGDFNTMSFESRKQFALQYGADAVIKMSLHASTQAAHIFAQEAIELIHQNQIDKIFFGSETDNINLFIQAATAIKNNLDEYNKIVKKWLKQGFSFVKSSAEALKELIGSDFSQPNDILGFEYVKQIVFNNYDIQPFCLKRTLPFHSEEVIEKFASATKLRKMIENNEDISMYSPVQFVTAPDSLKNHWHELKNIILNTEASELAQIHMVSEGMENLFKKHTESDTMEEFIDKCTSRRYTKNRIQRTLLSIYLNKR</sequence>
<dbReference type="RefSeq" id="WP_169604869.1">
    <property type="nucleotide sequence ID" value="NZ_CP051481.1"/>
</dbReference>
<dbReference type="AlphaFoldDB" id="A0A858U7R7"/>
<keyword evidence="1" id="KW-0694">RNA-binding</keyword>
<evidence type="ECO:0000313" key="2">
    <source>
        <dbReference type="EMBL" id="QJG66818.1"/>
    </source>
</evidence>
<keyword evidence="2" id="KW-0808">Transferase</keyword>
<dbReference type="PANTHER" id="PTHR37825">
    <property type="entry name" value="TRNA(MET) CYTIDINE ACETATE LIGASE"/>
    <property type="match status" value="1"/>
</dbReference>